<keyword evidence="7" id="KW-1185">Reference proteome</keyword>
<comment type="caution">
    <text evidence="6">The sequence shown here is derived from an EMBL/GenBank/DDBJ whole genome shotgun (WGS) entry which is preliminary data.</text>
</comment>
<dbReference type="PANTHER" id="PTHR46847">
    <property type="entry name" value="D-ALLOSE-BINDING PERIPLASMIC PROTEIN-RELATED"/>
    <property type="match status" value="1"/>
</dbReference>
<evidence type="ECO:0000256" key="4">
    <source>
        <dbReference type="SAM" id="SignalP"/>
    </source>
</evidence>
<dbReference type="InterPro" id="IPR028082">
    <property type="entry name" value="Peripla_BP_I"/>
</dbReference>
<dbReference type="Pfam" id="PF13407">
    <property type="entry name" value="Peripla_BP_4"/>
    <property type="match status" value="1"/>
</dbReference>
<dbReference type="PROSITE" id="PS51257">
    <property type="entry name" value="PROKAR_LIPOPROTEIN"/>
    <property type="match status" value="1"/>
</dbReference>
<feature type="chain" id="PRO_5040894978" evidence="4">
    <location>
        <begin position="21"/>
        <end position="316"/>
    </location>
</feature>
<dbReference type="AlphaFoldDB" id="A0A9X3WP19"/>
<protein>
    <submittedName>
        <fullName evidence="6">Substrate-binding domain-containing protein</fullName>
    </submittedName>
</protein>
<evidence type="ECO:0000256" key="3">
    <source>
        <dbReference type="ARBA" id="ARBA00022729"/>
    </source>
</evidence>
<dbReference type="GO" id="GO:0030313">
    <property type="term" value="C:cell envelope"/>
    <property type="evidence" value="ECO:0007669"/>
    <property type="project" value="UniProtKB-SubCell"/>
</dbReference>
<sequence length="316" mass="33082">MKRILSLVFVLVVAIGMAGCASSSSGDDEVVLGLALPSATHGWMGALIQNAEDQAKALVEDGTIDDYEFTTADNPADQTSNVEDLIAQGVDAIVMLPIESEALSPVGAKVKEEGIPLIIVDRELTNDAATVVVKGDNTGIGINAGEYIVEQLGGSGKVVEIAGPSSSVTNQRSDGFRESIEGTDIEIIASQNGEFSTETSLQVMENILTAQAEIDAVYTQDDGMALGVIQAIKEANRTDIQFVTGAGGAKEVYEIIQEDGLVKATFLYSPLMVIDAVDIGADLANGDEAESAEVVIPATPITQENVDEHYDADAAF</sequence>
<proteinExistence type="inferred from homology"/>
<organism evidence="6 7">
    <name type="scientific">Aquibacillus koreensis</name>
    <dbReference type="NCBI Taxonomy" id="279446"/>
    <lineage>
        <taxon>Bacteria</taxon>
        <taxon>Bacillati</taxon>
        <taxon>Bacillota</taxon>
        <taxon>Bacilli</taxon>
        <taxon>Bacillales</taxon>
        <taxon>Bacillaceae</taxon>
        <taxon>Aquibacillus</taxon>
    </lineage>
</organism>
<evidence type="ECO:0000256" key="1">
    <source>
        <dbReference type="ARBA" id="ARBA00004196"/>
    </source>
</evidence>
<accession>A0A9X3WP19</accession>
<feature type="signal peptide" evidence="4">
    <location>
        <begin position="1"/>
        <end position="20"/>
    </location>
</feature>
<reference evidence="6" key="1">
    <citation type="submission" date="2022-06" db="EMBL/GenBank/DDBJ databases">
        <title>Aquibacillus sp. a new bacterium isolated from soil saline samples.</title>
        <authorList>
            <person name="Galisteo C."/>
            <person name="De La Haba R."/>
            <person name="Sanchez-Porro C."/>
            <person name="Ventosa A."/>
        </authorList>
    </citation>
    <scope>NUCLEOTIDE SEQUENCE</scope>
    <source>
        <strain evidence="6">JCM 12387</strain>
    </source>
</reference>
<dbReference type="SUPFAM" id="SSF53822">
    <property type="entry name" value="Periplasmic binding protein-like I"/>
    <property type="match status" value="1"/>
</dbReference>
<dbReference type="Proteomes" id="UP001145072">
    <property type="component" value="Unassembled WGS sequence"/>
</dbReference>
<comment type="subcellular location">
    <subcellularLocation>
        <location evidence="1">Cell envelope</location>
    </subcellularLocation>
</comment>
<dbReference type="RefSeq" id="WP_259868115.1">
    <property type="nucleotide sequence ID" value="NZ_JAMQJZ010000018.1"/>
</dbReference>
<evidence type="ECO:0000313" key="6">
    <source>
        <dbReference type="EMBL" id="MDC3422263.1"/>
    </source>
</evidence>
<evidence type="ECO:0000259" key="5">
    <source>
        <dbReference type="Pfam" id="PF13407"/>
    </source>
</evidence>
<dbReference type="PANTHER" id="PTHR46847:SF1">
    <property type="entry name" value="D-ALLOSE-BINDING PERIPLASMIC PROTEIN-RELATED"/>
    <property type="match status" value="1"/>
</dbReference>
<gene>
    <name evidence="6" type="ORF">NC661_18085</name>
</gene>
<name>A0A9X3WP19_9BACI</name>
<evidence type="ECO:0000256" key="2">
    <source>
        <dbReference type="ARBA" id="ARBA00007639"/>
    </source>
</evidence>
<feature type="domain" description="Periplasmic binding protein" evidence="5">
    <location>
        <begin position="33"/>
        <end position="287"/>
    </location>
</feature>
<dbReference type="GO" id="GO:0030246">
    <property type="term" value="F:carbohydrate binding"/>
    <property type="evidence" value="ECO:0007669"/>
    <property type="project" value="UniProtKB-ARBA"/>
</dbReference>
<dbReference type="Gene3D" id="3.40.50.2300">
    <property type="match status" value="2"/>
</dbReference>
<keyword evidence="3 4" id="KW-0732">Signal</keyword>
<dbReference type="EMBL" id="JAMQJZ010000018">
    <property type="protein sequence ID" value="MDC3422263.1"/>
    <property type="molecule type" value="Genomic_DNA"/>
</dbReference>
<comment type="similarity">
    <text evidence="2">Belongs to the bacterial solute-binding protein 2 family.</text>
</comment>
<evidence type="ECO:0000313" key="7">
    <source>
        <dbReference type="Proteomes" id="UP001145072"/>
    </source>
</evidence>
<dbReference type="InterPro" id="IPR025997">
    <property type="entry name" value="SBP_2_dom"/>
</dbReference>